<dbReference type="CDD" id="cd00093">
    <property type="entry name" value="HTH_XRE"/>
    <property type="match status" value="1"/>
</dbReference>
<dbReference type="Gene3D" id="1.10.260.40">
    <property type="entry name" value="lambda repressor-like DNA-binding domains"/>
    <property type="match status" value="1"/>
</dbReference>
<keyword evidence="3" id="KW-1185">Reference proteome</keyword>
<evidence type="ECO:0000313" key="2">
    <source>
        <dbReference type="EMBL" id="AOZ10332.1"/>
    </source>
</evidence>
<dbReference type="SMART" id="SM00530">
    <property type="entry name" value="HTH_XRE"/>
    <property type="match status" value="1"/>
</dbReference>
<dbReference type="Proteomes" id="UP000177515">
    <property type="component" value="Chromosome 2"/>
</dbReference>
<accession>A0ABN4TSU9</accession>
<dbReference type="PROSITE" id="PS50943">
    <property type="entry name" value="HTH_CROC1"/>
    <property type="match status" value="1"/>
</dbReference>
<dbReference type="RefSeq" id="WP_071072812.1">
    <property type="nucleotide sequence ID" value="NZ_CP017755.1"/>
</dbReference>
<proteinExistence type="predicted"/>
<name>A0ABN4TSU9_9BURK</name>
<reference evidence="2 3" key="1">
    <citation type="submission" date="2016-10" db="EMBL/GenBank/DDBJ databases">
        <title>Complete genome sequences of three Cupriavidus strains isolated from various Malaysian environments.</title>
        <authorList>
            <person name="Abdullah A.A.-A."/>
            <person name="Shafie N.A.H."/>
            <person name="Lau N.S."/>
        </authorList>
    </citation>
    <scope>NUCLEOTIDE SEQUENCE [LARGE SCALE GENOMIC DNA]</scope>
    <source>
        <strain evidence="2 3">USMAA1020</strain>
    </source>
</reference>
<evidence type="ECO:0000313" key="3">
    <source>
        <dbReference type="Proteomes" id="UP000177515"/>
    </source>
</evidence>
<feature type="domain" description="HTH cro/C1-type" evidence="1">
    <location>
        <begin position="23"/>
        <end position="76"/>
    </location>
</feature>
<sequence>MKTYADITPVLERQLLLQLGDRIKRLRKAQGLTTIDMAQRVGISRTTLSSVEAGDPTPSIGTYLRVMSALGVAGDLAMLVSDTFQPAPPQSAGANTRRGRPQVQVLVRSDSDRHQAQDLQSLALHEEAVRLLRANPELVQRARETLAKWRAKGPSRSDSLWAEWESILAHGTWRKALGRTRRAQELRQASPLPTVLPDDIRQGVFSQVKALKQGVLIGDAADELPGEEGMR</sequence>
<evidence type="ECO:0000259" key="1">
    <source>
        <dbReference type="PROSITE" id="PS50943"/>
    </source>
</evidence>
<dbReference type="Pfam" id="PF13560">
    <property type="entry name" value="HTH_31"/>
    <property type="match status" value="1"/>
</dbReference>
<organism evidence="2 3">
    <name type="scientific">Cupriavidus malaysiensis</name>
    <dbReference type="NCBI Taxonomy" id="367825"/>
    <lineage>
        <taxon>Bacteria</taxon>
        <taxon>Pseudomonadati</taxon>
        <taxon>Pseudomonadota</taxon>
        <taxon>Betaproteobacteria</taxon>
        <taxon>Burkholderiales</taxon>
        <taxon>Burkholderiaceae</taxon>
        <taxon>Cupriavidus</taxon>
    </lineage>
</organism>
<dbReference type="InterPro" id="IPR010982">
    <property type="entry name" value="Lambda_DNA-bd_dom_sf"/>
</dbReference>
<dbReference type="EMBL" id="CP017755">
    <property type="protein sequence ID" value="AOZ10332.1"/>
    <property type="molecule type" value="Genomic_DNA"/>
</dbReference>
<gene>
    <name evidence="2" type="ORF">BKK80_32600</name>
</gene>
<protein>
    <submittedName>
        <fullName evidence="2">Transcriptional regulator</fullName>
    </submittedName>
</protein>
<dbReference type="SUPFAM" id="SSF47413">
    <property type="entry name" value="lambda repressor-like DNA-binding domains"/>
    <property type="match status" value="1"/>
</dbReference>
<dbReference type="InterPro" id="IPR001387">
    <property type="entry name" value="Cro/C1-type_HTH"/>
</dbReference>